<dbReference type="GO" id="GO:0005524">
    <property type="term" value="F:ATP binding"/>
    <property type="evidence" value="ECO:0007669"/>
    <property type="project" value="UniProtKB-KW"/>
</dbReference>
<dbReference type="EMBL" id="LWAE01000004">
    <property type="protein sequence ID" value="KZL90714.1"/>
    <property type="molecule type" value="Genomic_DNA"/>
</dbReference>
<reference evidence="6 7" key="1">
    <citation type="submission" date="2016-04" db="EMBL/GenBank/DDBJ databases">
        <title>Genome sequence of Clostridium magnum DSM 2767.</title>
        <authorList>
            <person name="Poehlein A."/>
            <person name="Uhlig R."/>
            <person name="Fischer R."/>
            <person name="Bahl H."/>
            <person name="Daniel R."/>
        </authorList>
    </citation>
    <scope>NUCLEOTIDE SEQUENCE [LARGE SCALE GENOMIC DNA]</scope>
    <source>
        <strain evidence="6 7">DSM 2767</strain>
    </source>
</reference>
<comment type="similarity">
    <text evidence="1">Belongs to the ABC transporter superfamily.</text>
</comment>
<dbReference type="PROSITE" id="PS50893">
    <property type="entry name" value="ABC_TRANSPORTER_2"/>
    <property type="match status" value="1"/>
</dbReference>
<evidence type="ECO:0000256" key="4">
    <source>
        <dbReference type="ARBA" id="ARBA00022840"/>
    </source>
</evidence>
<dbReference type="GO" id="GO:0016887">
    <property type="term" value="F:ATP hydrolysis activity"/>
    <property type="evidence" value="ECO:0007669"/>
    <property type="project" value="InterPro"/>
</dbReference>
<dbReference type="STRING" id="1121326.CLMAG_36160"/>
<keyword evidence="7" id="KW-1185">Reference proteome</keyword>
<dbReference type="PANTHER" id="PTHR42734:SF17">
    <property type="entry name" value="METAL TRANSPORT SYSTEM ATP-BINDING PROTEIN TM_0124-RELATED"/>
    <property type="match status" value="1"/>
</dbReference>
<evidence type="ECO:0000259" key="5">
    <source>
        <dbReference type="PROSITE" id="PS50893"/>
    </source>
</evidence>
<organism evidence="6 7">
    <name type="scientific">Clostridium magnum DSM 2767</name>
    <dbReference type="NCBI Taxonomy" id="1121326"/>
    <lineage>
        <taxon>Bacteria</taxon>
        <taxon>Bacillati</taxon>
        <taxon>Bacillota</taxon>
        <taxon>Clostridia</taxon>
        <taxon>Eubacteriales</taxon>
        <taxon>Clostridiaceae</taxon>
        <taxon>Clostridium</taxon>
    </lineage>
</organism>
<accession>A0A162S368</accession>
<keyword evidence="2" id="KW-0813">Transport</keyword>
<gene>
    <name evidence="6" type="primary">glnQ_5</name>
    <name evidence="6" type="ORF">CLMAG_36160</name>
</gene>
<keyword evidence="4 6" id="KW-0067">ATP-binding</keyword>
<dbReference type="InterPro" id="IPR003439">
    <property type="entry name" value="ABC_transporter-like_ATP-bd"/>
</dbReference>
<dbReference type="GO" id="GO:0016020">
    <property type="term" value="C:membrane"/>
    <property type="evidence" value="ECO:0007669"/>
    <property type="project" value="InterPro"/>
</dbReference>
<dbReference type="OrthoDB" id="9804199at2"/>
<dbReference type="InterPro" id="IPR050153">
    <property type="entry name" value="Metal_Ion_Import_ABC"/>
</dbReference>
<dbReference type="AlphaFoldDB" id="A0A162S368"/>
<dbReference type="PATRIC" id="fig|1121326.3.peg.3659"/>
<dbReference type="InterPro" id="IPR015856">
    <property type="entry name" value="ABC_transpr_CbiO/EcfA_su"/>
</dbReference>
<sequence length="243" mass="27470">MNIEVSNVTKQYGDRVVLNIDKFNFNKPGLYLILGLNGSGKSTFLECISGINKVSSGSIKYDDKSFNDVKGQVSMLLQKSYIFNTSVKKNIIKGLLFKEKKWEERLEKYNSYIKDFDLEKLIDKNARTLSGGEKAKTALLRVAMLETKLTLLDEPTASMDLESTLVAEKLIKQMALEGRTVIMITHDLYQAKRIADYVLYMDKGKIIEYGGKDKFFSNPSNEKVKILLNIGNINSNQLLKASL</sequence>
<proteinExistence type="inferred from homology"/>
<dbReference type="SMART" id="SM00382">
    <property type="entry name" value="AAA"/>
    <property type="match status" value="1"/>
</dbReference>
<dbReference type="Proteomes" id="UP000076603">
    <property type="component" value="Unassembled WGS sequence"/>
</dbReference>
<dbReference type="InterPro" id="IPR003593">
    <property type="entry name" value="AAA+_ATPase"/>
</dbReference>
<evidence type="ECO:0000256" key="3">
    <source>
        <dbReference type="ARBA" id="ARBA00022741"/>
    </source>
</evidence>
<dbReference type="Gene3D" id="3.40.50.300">
    <property type="entry name" value="P-loop containing nucleotide triphosphate hydrolases"/>
    <property type="match status" value="1"/>
</dbReference>
<dbReference type="SUPFAM" id="SSF52540">
    <property type="entry name" value="P-loop containing nucleoside triphosphate hydrolases"/>
    <property type="match status" value="1"/>
</dbReference>
<dbReference type="Pfam" id="PF00005">
    <property type="entry name" value="ABC_tran"/>
    <property type="match status" value="1"/>
</dbReference>
<comment type="caution">
    <text evidence="6">The sequence shown here is derived from an EMBL/GenBank/DDBJ whole genome shotgun (WGS) entry which is preliminary data.</text>
</comment>
<dbReference type="InterPro" id="IPR027417">
    <property type="entry name" value="P-loop_NTPase"/>
</dbReference>
<feature type="domain" description="ABC transporter" evidence="5">
    <location>
        <begin position="3"/>
        <end position="228"/>
    </location>
</feature>
<dbReference type="CDD" id="cd03225">
    <property type="entry name" value="ABC_cobalt_CbiO_domain1"/>
    <property type="match status" value="1"/>
</dbReference>
<dbReference type="GO" id="GO:0022857">
    <property type="term" value="F:transmembrane transporter activity"/>
    <property type="evidence" value="ECO:0007669"/>
    <property type="project" value="UniProtKB-ARBA"/>
</dbReference>
<name>A0A162S368_9CLOT</name>
<keyword evidence="3" id="KW-0547">Nucleotide-binding</keyword>
<evidence type="ECO:0000256" key="1">
    <source>
        <dbReference type="ARBA" id="ARBA00005417"/>
    </source>
</evidence>
<protein>
    <submittedName>
        <fullName evidence="6">Glutamine transport ATP-binding protein GlnQ</fullName>
    </submittedName>
</protein>
<evidence type="ECO:0000313" key="6">
    <source>
        <dbReference type="EMBL" id="KZL90714.1"/>
    </source>
</evidence>
<evidence type="ECO:0000256" key="2">
    <source>
        <dbReference type="ARBA" id="ARBA00022448"/>
    </source>
</evidence>
<evidence type="ECO:0000313" key="7">
    <source>
        <dbReference type="Proteomes" id="UP000076603"/>
    </source>
</evidence>
<dbReference type="RefSeq" id="WP_066625352.1">
    <property type="nucleotide sequence ID" value="NZ_FQXL01000028.1"/>
</dbReference>
<dbReference type="PANTHER" id="PTHR42734">
    <property type="entry name" value="METAL TRANSPORT SYSTEM ATP-BINDING PROTEIN TM_0124-RELATED"/>
    <property type="match status" value="1"/>
</dbReference>